<organism evidence="1 2">
    <name type="scientific">Desulfomarina profundi</name>
    <dbReference type="NCBI Taxonomy" id="2772557"/>
    <lineage>
        <taxon>Bacteria</taxon>
        <taxon>Pseudomonadati</taxon>
        <taxon>Thermodesulfobacteriota</taxon>
        <taxon>Desulfobulbia</taxon>
        <taxon>Desulfobulbales</taxon>
        <taxon>Desulfobulbaceae</taxon>
        <taxon>Desulfomarina</taxon>
    </lineage>
</organism>
<proteinExistence type="predicted"/>
<dbReference type="KEGG" id="dbk:DGMP_25980"/>
<sequence length="64" mass="7483">MARYKPYSYAQGKFIPIHFANQILPGTFEYTLNYLIDHELDLSIFNDRYHNDDSGAPAYDPKIL</sequence>
<protein>
    <submittedName>
        <fullName evidence="1">Uncharacterized protein</fullName>
    </submittedName>
</protein>
<gene>
    <name evidence="1" type="ORF">DGMP_25980</name>
</gene>
<dbReference type="Proteomes" id="UP000826725">
    <property type="component" value="Chromosome"/>
</dbReference>
<dbReference type="EMBL" id="AP024086">
    <property type="protein sequence ID" value="BCL61905.1"/>
    <property type="molecule type" value="Genomic_DNA"/>
</dbReference>
<evidence type="ECO:0000313" key="2">
    <source>
        <dbReference type="Proteomes" id="UP000826725"/>
    </source>
</evidence>
<accession>A0A8D5FQI8</accession>
<evidence type="ECO:0000313" key="1">
    <source>
        <dbReference type="EMBL" id="BCL61905.1"/>
    </source>
</evidence>
<name>A0A8D5FQI8_9BACT</name>
<reference evidence="1" key="1">
    <citation type="submission" date="2020-09" db="EMBL/GenBank/DDBJ databases">
        <title>Desulfogranum mesoprofundum gen. nov., sp. nov., a novel mesophilic, sulfate-reducing chemolithoautotroph isolated from a deep-sea hydrothermal vent chimney in the Suiyo Seamount.</title>
        <authorList>
            <person name="Hashimoto Y."/>
            <person name="Nakagawa S."/>
        </authorList>
    </citation>
    <scope>NUCLEOTIDE SEQUENCE</scope>
    <source>
        <strain evidence="1">KT2</strain>
    </source>
</reference>
<dbReference type="RefSeq" id="WP_228854320.1">
    <property type="nucleotide sequence ID" value="NZ_AP024086.1"/>
</dbReference>
<keyword evidence="2" id="KW-1185">Reference proteome</keyword>
<dbReference type="AlphaFoldDB" id="A0A8D5FQI8"/>